<evidence type="ECO:0000256" key="1">
    <source>
        <dbReference type="ARBA" id="ARBA00023015"/>
    </source>
</evidence>
<dbReference type="EMBL" id="DXEM01000006">
    <property type="protein sequence ID" value="HIX66836.1"/>
    <property type="molecule type" value="Genomic_DNA"/>
</dbReference>
<dbReference type="Proteomes" id="UP000886721">
    <property type="component" value="Unassembled WGS sequence"/>
</dbReference>
<keyword evidence="1" id="KW-0805">Transcription regulation</keyword>
<evidence type="ECO:0000259" key="5">
    <source>
        <dbReference type="PROSITE" id="PS51464"/>
    </source>
</evidence>
<dbReference type="Gene3D" id="3.40.50.10490">
    <property type="entry name" value="Glucose-6-phosphate isomerase like protein, domain 1"/>
    <property type="match status" value="1"/>
</dbReference>
<dbReference type="GO" id="GO:1901135">
    <property type="term" value="P:carbohydrate derivative metabolic process"/>
    <property type="evidence" value="ECO:0007669"/>
    <property type="project" value="InterPro"/>
</dbReference>
<name>A0A9D2B8D7_9FIRM</name>
<protein>
    <submittedName>
        <fullName evidence="6">MurR/RpiR family transcriptional regulator</fullName>
    </submittedName>
</protein>
<proteinExistence type="predicted"/>
<feature type="domain" description="SIS" evidence="5">
    <location>
        <begin position="110"/>
        <end position="253"/>
    </location>
</feature>
<dbReference type="InterPro" id="IPR036388">
    <property type="entry name" value="WH-like_DNA-bd_sf"/>
</dbReference>
<dbReference type="PROSITE" id="PS51071">
    <property type="entry name" value="HTH_RPIR"/>
    <property type="match status" value="1"/>
</dbReference>
<dbReference type="InterPro" id="IPR047640">
    <property type="entry name" value="RpiR-like"/>
</dbReference>
<comment type="caution">
    <text evidence="6">The sequence shown here is derived from an EMBL/GenBank/DDBJ whole genome shotgun (WGS) entry which is preliminary data.</text>
</comment>
<accession>A0A9D2B8D7</accession>
<dbReference type="Pfam" id="PF01418">
    <property type="entry name" value="HTH_6"/>
    <property type="match status" value="1"/>
</dbReference>
<evidence type="ECO:0000259" key="4">
    <source>
        <dbReference type="PROSITE" id="PS51071"/>
    </source>
</evidence>
<dbReference type="InterPro" id="IPR000281">
    <property type="entry name" value="HTH_RpiR"/>
</dbReference>
<evidence type="ECO:0000313" key="6">
    <source>
        <dbReference type="EMBL" id="HIX66836.1"/>
    </source>
</evidence>
<feature type="domain" description="HTH rpiR-type" evidence="4">
    <location>
        <begin position="4"/>
        <end position="80"/>
    </location>
</feature>
<evidence type="ECO:0000256" key="2">
    <source>
        <dbReference type="ARBA" id="ARBA00023125"/>
    </source>
</evidence>
<organism evidence="6 7">
    <name type="scientific">Candidatus Anaerostipes excrementavium</name>
    <dbReference type="NCBI Taxonomy" id="2838463"/>
    <lineage>
        <taxon>Bacteria</taxon>
        <taxon>Bacillati</taxon>
        <taxon>Bacillota</taxon>
        <taxon>Clostridia</taxon>
        <taxon>Lachnospirales</taxon>
        <taxon>Lachnospiraceae</taxon>
        <taxon>Anaerostipes</taxon>
    </lineage>
</organism>
<dbReference type="GO" id="GO:0003677">
    <property type="term" value="F:DNA binding"/>
    <property type="evidence" value="ECO:0007669"/>
    <property type="project" value="UniProtKB-KW"/>
</dbReference>
<reference evidence="6" key="2">
    <citation type="submission" date="2021-04" db="EMBL/GenBank/DDBJ databases">
        <authorList>
            <person name="Gilroy R."/>
        </authorList>
    </citation>
    <scope>NUCLEOTIDE SEQUENCE</scope>
    <source>
        <strain evidence="6">CHK191-13928</strain>
    </source>
</reference>
<reference evidence="6" key="1">
    <citation type="journal article" date="2021" name="PeerJ">
        <title>Extensive microbial diversity within the chicken gut microbiome revealed by metagenomics and culture.</title>
        <authorList>
            <person name="Gilroy R."/>
            <person name="Ravi A."/>
            <person name="Getino M."/>
            <person name="Pursley I."/>
            <person name="Horton D.L."/>
            <person name="Alikhan N.F."/>
            <person name="Baker D."/>
            <person name="Gharbi K."/>
            <person name="Hall N."/>
            <person name="Watson M."/>
            <person name="Adriaenssens E.M."/>
            <person name="Foster-Nyarko E."/>
            <person name="Jarju S."/>
            <person name="Secka A."/>
            <person name="Antonio M."/>
            <person name="Oren A."/>
            <person name="Chaudhuri R.R."/>
            <person name="La Ragione R."/>
            <person name="Hildebrand F."/>
            <person name="Pallen M.J."/>
        </authorList>
    </citation>
    <scope>NUCLEOTIDE SEQUENCE</scope>
    <source>
        <strain evidence="6">CHK191-13928</strain>
    </source>
</reference>
<dbReference type="SUPFAM" id="SSF46689">
    <property type="entry name" value="Homeodomain-like"/>
    <property type="match status" value="1"/>
</dbReference>
<dbReference type="PANTHER" id="PTHR30514">
    <property type="entry name" value="GLUCOKINASE"/>
    <property type="match status" value="1"/>
</dbReference>
<dbReference type="InterPro" id="IPR001347">
    <property type="entry name" value="SIS_dom"/>
</dbReference>
<dbReference type="InterPro" id="IPR009057">
    <property type="entry name" value="Homeodomain-like_sf"/>
</dbReference>
<keyword evidence="2" id="KW-0238">DNA-binding</keyword>
<dbReference type="InterPro" id="IPR046348">
    <property type="entry name" value="SIS_dom_sf"/>
</dbReference>
<dbReference type="InterPro" id="IPR035472">
    <property type="entry name" value="RpiR-like_SIS"/>
</dbReference>
<dbReference type="Gene3D" id="1.10.10.10">
    <property type="entry name" value="Winged helix-like DNA-binding domain superfamily/Winged helix DNA-binding domain"/>
    <property type="match status" value="1"/>
</dbReference>
<sequence>MKARNMEELIQKKYDELNENDLEIWKYIISNKETCKQVSIQQLAVFCHVSHTTILRFAKKLGFSGYSEMRSFLKWEEKAEILYEEKDMERNANNFVSMIRRMEDMDMRDICQMIDEAKNIYVNGTGDVQKEAARTLKGKFIHQRIFVNTVEGGAEFSLVNEMLSPNDLIIFISYSGNNPLQLQKAREAKERGCKIVLIAMEGKGEFWSLADAVIEFHPEEIHTVGYDYTYFPTLHFFIIIEFLSLKYMEYVTKKKGR</sequence>
<dbReference type="CDD" id="cd05013">
    <property type="entry name" value="SIS_RpiR"/>
    <property type="match status" value="1"/>
</dbReference>
<evidence type="ECO:0000313" key="7">
    <source>
        <dbReference type="Proteomes" id="UP000886721"/>
    </source>
</evidence>
<dbReference type="GO" id="GO:0003700">
    <property type="term" value="F:DNA-binding transcription factor activity"/>
    <property type="evidence" value="ECO:0007669"/>
    <property type="project" value="InterPro"/>
</dbReference>
<dbReference type="PANTHER" id="PTHR30514:SF1">
    <property type="entry name" value="HTH-TYPE TRANSCRIPTIONAL REGULATOR HEXR-RELATED"/>
    <property type="match status" value="1"/>
</dbReference>
<evidence type="ECO:0000256" key="3">
    <source>
        <dbReference type="ARBA" id="ARBA00023163"/>
    </source>
</evidence>
<keyword evidence="3" id="KW-0804">Transcription</keyword>
<dbReference type="SUPFAM" id="SSF53697">
    <property type="entry name" value="SIS domain"/>
    <property type="match status" value="1"/>
</dbReference>
<dbReference type="PROSITE" id="PS51464">
    <property type="entry name" value="SIS"/>
    <property type="match status" value="1"/>
</dbReference>
<dbReference type="GO" id="GO:0097367">
    <property type="term" value="F:carbohydrate derivative binding"/>
    <property type="evidence" value="ECO:0007669"/>
    <property type="project" value="InterPro"/>
</dbReference>
<gene>
    <name evidence="6" type="ORF">H9735_01770</name>
</gene>
<dbReference type="Pfam" id="PF01380">
    <property type="entry name" value="SIS"/>
    <property type="match status" value="1"/>
</dbReference>
<dbReference type="AlphaFoldDB" id="A0A9D2B8D7"/>